<keyword evidence="6" id="KW-0862">Zinc</keyword>
<protein>
    <submittedName>
        <fullName evidence="13">Polycomb group protein ASXL3 isoform X1</fullName>
    </submittedName>
</protein>
<reference evidence="13" key="1">
    <citation type="submission" date="2025-08" db="UniProtKB">
        <authorList>
            <consortium name="RefSeq"/>
        </authorList>
    </citation>
    <scope>IDENTIFICATION</scope>
    <source>
        <tissue evidence="13">Total insect</tissue>
    </source>
</reference>
<feature type="region of interest" description="Disordered" evidence="10">
    <location>
        <begin position="52"/>
        <end position="95"/>
    </location>
</feature>
<evidence type="ECO:0000256" key="8">
    <source>
        <dbReference type="ARBA" id="ARBA00023163"/>
    </source>
</evidence>
<feature type="region of interest" description="Disordered" evidence="10">
    <location>
        <begin position="1290"/>
        <end position="1343"/>
    </location>
</feature>
<evidence type="ECO:0000256" key="5">
    <source>
        <dbReference type="ARBA" id="ARBA00022771"/>
    </source>
</evidence>
<dbReference type="InterPro" id="IPR024811">
    <property type="entry name" value="ASX/ASX-like"/>
</dbReference>
<gene>
    <name evidence="13" type="primary">LOC117642105</name>
</gene>
<feature type="domain" description="DEUBAD" evidence="11">
    <location>
        <begin position="254"/>
        <end position="364"/>
    </location>
</feature>
<evidence type="ECO:0000256" key="2">
    <source>
        <dbReference type="ARBA" id="ARBA00006391"/>
    </source>
</evidence>
<feature type="compositionally biased region" description="Acidic residues" evidence="10">
    <location>
        <begin position="652"/>
        <end position="663"/>
    </location>
</feature>
<comment type="subcellular location">
    <subcellularLocation>
        <location evidence="1">Nucleus</location>
    </subcellularLocation>
</comment>
<dbReference type="PANTHER" id="PTHR13578">
    <property type="entry name" value="ADDITIONAL SEX COMBS LIKE PROTEIN ASXL"/>
    <property type="match status" value="1"/>
</dbReference>
<accession>A0A6P8YH06</accession>
<keyword evidence="7" id="KW-0805">Transcription regulation</keyword>
<feature type="compositionally biased region" description="Acidic residues" evidence="10">
    <location>
        <begin position="876"/>
        <end position="888"/>
    </location>
</feature>
<feature type="region of interest" description="Disordered" evidence="10">
    <location>
        <begin position="116"/>
        <end position="141"/>
    </location>
</feature>
<feature type="compositionally biased region" description="Polar residues" evidence="10">
    <location>
        <begin position="1302"/>
        <end position="1339"/>
    </location>
</feature>
<dbReference type="GO" id="GO:0003677">
    <property type="term" value="F:DNA binding"/>
    <property type="evidence" value="ECO:0007669"/>
    <property type="project" value="InterPro"/>
</dbReference>
<feature type="region of interest" description="Disordered" evidence="10">
    <location>
        <begin position="1227"/>
        <end position="1269"/>
    </location>
</feature>
<feature type="compositionally biased region" description="Basic and acidic residues" evidence="10">
    <location>
        <begin position="577"/>
        <end position="589"/>
    </location>
</feature>
<feature type="region of interest" description="Disordered" evidence="10">
    <location>
        <begin position="765"/>
        <end position="784"/>
    </location>
</feature>
<dbReference type="InParanoid" id="A0A6P8YH06"/>
<sequence length="1580" mass="169633">MEVADSGGGDALLEGVDPPALGDADENVTYASISTDSRVPTQLPITVLSASHSKASSSLAQSPVIPHSKRSSGSKHALRQQAKRRRKNTTIASGLHQAGATLTGVNVRSLQSQHIVQRQPYGSLSQSTPKVQSSDTEKHTGDPEVIDLLNEEEEVVVLPDIGLDLDHEEEDVEEIEEPEDVDEGDEVEESQHILYGEGTPHQSTMREVLASIPGFRMRRNKRGLKKSTKRSTQKLSAAAQLRQTEEGLIDLETPDSILVNTNLRALLNKHTLSMLPPLYQHKLTQLLPSVDRVHSAVGLSKIASSGLNNEFFARGCQEWRDRLAEGEFTSENQQKLRAEAEREKNRLDPWKLKHFEPIWGWRHRPAPQPPPQPPPENSTEHGTRAPIRTTIKLRNTNTVSSTTEKPAPAPAPVDPVQLARRLRSNGAVTRAVSNYRDVVANASTGPVQTASNHAASSVPATSQVSLSPSSAAVTTSSLSSVSPVKATFESTEAKLPGSVTSSPVSLSVSVGSGLSNSPKSNLTETVSMNKAEIHDVIEKDPDEDFGSSFDEAIEADVEMVLESDEMKSEDAPCYLEPESHSQKRSRETEIGENDEEGRKKLCSSNIGQSNTPDLELSPRAAVETWNESAEADDGASLIEMVTVEADVSSVFDETEAEAEESILSEDRTMDDVSSMEMDAVGTPDKESENRGDSPDHSSTPSLEEANFDVSKDRHTENEVLINISSGSTDMSETKSETKSEDKCKDLFSNFDDMFDEDKYNCENVDEDNVRGSESDKHHPCETSASCVDEERDTLFKDDEGESKENKQECDLKDFVKIDYDEYENKVNVVNVSSSSADSREFCVEIVKNNVEEVLSEAEGEIGSDCVTIEELAGASEVDEDDVEDENDEYQATSLSKGHDDYLEPNQVCEEYNLQTEMRGSPDEPLETSTQAKKIEMQDLVGDDEDGDEEGDDDVEEQVAEEDQGHEQDETGEVSDDNDDNEAMDDNSDAESPDCAISLGKAYVDNSDLSSTSAPQIDSDWDGVDSSTEKLLEDLEAQANAVSALDRIGESSVSALSEEEGLQARLGGNTFPPTSSLPVPNLQMFASGSNASASGASHAQANVNHSSRGVDINLSTPGMSSVQYPEVSTEQLKLELEVTLAPDVVSCTEGTVSSSSAHSSLSNVMASTITQSSAVPIMKTNVAAPLLPPNAGLLVRTAGSNIVSSSAVPAVPYLAVTGNTPLRAIATPSTPSPAISQVAPQFRPKLRSKDAGLSCKTRRNNSSKPPPGAVNLERSYQICQAVIQNSPNRDQLRFQLKPPPSLLANTAGKSSSDIPQEKASSTQTQYGAVTSSRGPRNVSPNVPPTIVPSAGPALIVKQGKTRQPSPPVLLRQVFTSQQGIPVTMAMLPQSPSAPSSEGGENIAPAVGQMAQYILLQRTDQRSLKRGAPPRASSAPPSNHQSVSGVAGLARGRPSSVDADCSQPHQQVYGQQQGPSPGIQAVTRCGPEGYSVPALPDHIPGAYPQVIAQSQELGQAQGQGSGSAHTAQGLQDHPQEAMGEANGQKNDCACNLKAMIMCKQCGAFCHDDCIGPMHLCVMCLIR</sequence>
<feature type="region of interest" description="Disordered" evidence="10">
    <location>
        <begin position="1005"/>
        <end position="1024"/>
    </location>
</feature>
<dbReference type="GeneID" id="117642105"/>
<dbReference type="PROSITE" id="PS51916">
    <property type="entry name" value="DEUBAD"/>
    <property type="match status" value="1"/>
</dbReference>
<dbReference type="GO" id="GO:0009887">
    <property type="term" value="P:animal organ morphogenesis"/>
    <property type="evidence" value="ECO:0007669"/>
    <property type="project" value="TreeGrafter"/>
</dbReference>
<dbReference type="KEGG" id="tpal:117642105"/>
<dbReference type="GO" id="GO:0045944">
    <property type="term" value="P:positive regulation of transcription by RNA polymerase II"/>
    <property type="evidence" value="ECO:0007669"/>
    <property type="project" value="TreeGrafter"/>
</dbReference>
<dbReference type="InterPro" id="IPR026905">
    <property type="entry name" value="ASX-like_PHD"/>
</dbReference>
<evidence type="ECO:0000256" key="1">
    <source>
        <dbReference type="ARBA" id="ARBA00004123"/>
    </source>
</evidence>
<dbReference type="OrthoDB" id="9348951at2759"/>
<dbReference type="Pfam" id="PF13922">
    <property type="entry name" value="PHD_3"/>
    <property type="match status" value="1"/>
</dbReference>
<feature type="compositionally biased region" description="Low complexity" evidence="10">
    <location>
        <begin position="52"/>
        <end position="62"/>
    </location>
</feature>
<feature type="region of interest" description="Disordered" evidence="10">
    <location>
        <begin position="361"/>
        <end position="389"/>
    </location>
</feature>
<feature type="region of interest" description="Disordered" evidence="10">
    <location>
        <begin position="1420"/>
        <end position="1483"/>
    </location>
</feature>
<feature type="compositionally biased region" description="Basic and acidic residues" evidence="10">
    <location>
        <begin position="731"/>
        <end position="742"/>
    </location>
</feature>
<keyword evidence="4" id="KW-0479">Metal-binding</keyword>
<evidence type="ECO:0000256" key="7">
    <source>
        <dbReference type="ARBA" id="ARBA00023015"/>
    </source>
</evidence>
<evidence type="ECO:0000313" key="12">
    <source>
        <dbReference type="Proteomes" id="UP000515158"/>
    </source>
</evidence>
<dbReference type="CTD" id="36612"/>
<dbReference type="RefSeq" id="XP_034235836.1">
    <property type="nucleotide sequence ID" value="XM_034379945.1"/>
</dbReference>
<dbReference type="Proteomes" id="UP000515158">
    <property type="component" value="Unplaced"/>
</dbReference>
<comment type="similarity">
    <text evidence="2">Belongs to the Asx family.</text>
</comment>
<evidence type="ECO:0000256" key="4">
    <source>
        <dbReference type="ARBA" id="ARBA00022723"/>
    </source>
</evidence>
<evidence type="ECO:0000256" key="6">
    <source>
        <dbReference type="ARBA" id="ARBA00022833"/>
    </source>
</evidence>
<feature type="compositionally biased region" description="Gly residues" evidence="10">
    <location>
        <begin position="1"/>
        <end position="10"/>
    </location>
</feature>
<evidence type="ECO:0000256" key="10">
    <source>
        <dbReference type="SAM" id="MobiDB-lite"/>
    </source>
</evidence>
<feature type="compositionally biased region" description="Polar residues" evidence="10">
    <location>
        <begin position="116"/>
        <end position="134"/>
    </location>
</feature>
<dbReference type="InterPro" id="IPR028020">
    <property type="entry name" value="ASX_DEUBAD_dom"/>
</dbReference>
<dbReference type="PANTHER" id="PTHR13578:SF20">
    <property type="entry name" value="POLYCOMB PROTEIN ASX"/>
    <property type="match status" value="1"/>
</dbReference>
<dbReference type="FunCoup" id="A0A6P8YH06">
    <property type="interactions" value="514"/>
</dbReference>
<feature type="region of interest" description="Disordered" evidence="10">
    <location>
        <begin position="1"/>
        <end position="36"/>
    </location>
</feature>
<evidence type="ECO:0000259" key="11">
    <source>
        <dbReference type="PROSITE" id="PS51916"/>
    </source>
</evidence>
<evidence type="ECO:0000313" key="13">
    <source>
        <dbReference type="RefSeq" id="XP_034235836.1"/>
    </source>
</evidence>
<feature type="compositionally biased region" description="Low complexity" evidence="10">
    <location>
        <begin position="1461"/>
        <end position="1476"/>
    </location>
</feature>
<evidence type="ECO:0000256" key="3">
    <source>
        <dbReference type="ARBA" id="ARBA00022491"/>
    </source>
</evidence>
<organism evidence="13">
    <name type="scientific">Thrips palmi</name>
    <name type="common">Melon thrips</name>
    <dbReference type="NCBI Taxonomy" id="161013"/>
    <lineage>
        <taxon>Eukaryota</taxon>
        <taxon>Metazoa</taxon>
        <taxon>Ecdysozoa</taxon>
        <taxon>Arthropoda</taxon>
        <taxon>Hexapoda</taxon>
        <taxon>Insecta</taxon>
        <taxon>Pterygota</taxon>
        <taxon>Neoptera</taxon>
        <taxon>Paraneoptera</taxon>
        <taxon>Thysanoptera</taxon>
        <taxon>Terebrantia</taxon>
        <taxon>Thripoidea</taxon>
        <taxon>Thripidae</taxon>
        <taxon>Thrips</taxon>
    </lineage>
</organism>
<evidence type="ECO:0000256" key="9">
    <source>
        <dbReference type="ARBA" id="ARBA00023242"/>
    </source>
</evidence>
<keyword evidence="3" id="KW-0678">Repressor</keyword>
<name>A0A6P8YH06_THRPL</name>
<proteinExistence type="inferred from homology"/>
<feature type="compositionally biased region" description="Polar residues" evidence="10">
    <location>
        <begin position="602"/>
        <end position="612"/>
    </location>
</feature>
<dbReference type="Pfam" id="PF13919">
    <property type="entry name" value="ASXH"/>
    <property type="match status" value="1"/>
</dbReference>
<feature type="compositionally biased region" description="Basic residues" evidence="10">
    <location>
        <begin position="67"/>
        <end position="88"/>
    </location>
</feature>
<feature type="compositionally biased region" description="Polar residues" evidence="10">
    <location>
        <begin position="1006"/>
        <end position="1015"/>
    </location>
</feature>
<dbReference type="InterPro" id="IPR044867">
    <property type="entry name" value="DEUBAD_dom"/>
</dbReference>
<keyword evidence="9" id="KW-0539">Nucleus</keyword>
<feature type="region of interest" description="Disordered" evidence="10">
    <location>
        <begin position="873"/>
        <end position="996"/>
    </location>
</feature>
<feature type="compositionally biased region" description="Polar residues" evidence="10">
    <location>
        <begin position="394"/>
        <end position="404"/>
    </location>
</feature>
<feature type="region of interest" description="Disordered" evidence="10">
    <location>
        <begin position="394"/>
        <end position="413"/>
    </location>
</feature>
<feature type="region of interest" description="Disordered" evidence="10">
    <location>
        <begin position="566"/>
        <end position="742"/>
    </location>
</feature>
<feature type="compositionally biased region" description="Low complexity" evidence="10">
    <location>
        <begin position="1427"/>
        <end position="1436"/>
    </location>
</feature>
<dbReference type="GO" id="GO:0035517">
    <property type="term" value="C:PR-DUB complex"/>
    <property type="evidence" value="ECO:0007669"/>
    <property type="project" value="TreeGrafter"/>
</dbReference>
<feature type="compositionally biased region" description="Polar residues" evidence="10">
    <location>
        <begin position="1227"/>
        <end position="1238"/>
    </location>
</feature>
<keyword evidence="5" id="KW-0863">Zinc-finger</keyword>
<feature type="compositionally biased region" description="Basic and acidic residues" evidence="10">
    <location>
        <begin position="767"/>
        <end position="780"/>
    </location>
</feature>
<feature type="compositionally biased region" description="Pro residues" evidence="10">
    <location>
        <begin position="366"/>
        <end position="376"/>
    </location>
</feature>
<keyword evidence="8" id="KW-0804">Transcription</keyword>
<feature type="compositionally biased region" description="Acidic residues" evidence="10">
    <location>
        <begin position="940"/>
        <end position="961"/>
    </location>
</feature>
<feature type="compositionally biased region" description="Acidic residues" evidence="10">
    <location>
        <begin position="969"/>
        <end position="991"/>
    </location>
</feature>
<feature type="compositionally biased region" description="Basic and acidic residues" evidence="10">
    <location>
        <begin position="683"/>
        <end position="695"/>
    </location>
</feature>
<dbReference type="GO" id="GO:0003682">
    <property type="term" value="F:chromatin binding"/>
    <property type="evidence" value="ECO:0007669"/>
    <property type="project" value="TreeGrafter"/>
</dbReference>
<keyword evidence="12" id="KW-1185">Reference proteome</keyword>
<dbReference type="GO" id="GO:0008270">
    <property type="term" value="F:zinc ion binding"/>
    <property type="evidence" value="ECO:0007669"/>
    <property type="project" value="UniProtKB-KW"/>
</dbReference>